<name>A0A7W7WND9_9ACTN</name>
<accession>A0A7W7WND9</accession>
<dbReference type="Proteomes" id="UP000578819">
    <property type="component" value="Unassembled WGS sequence"/>
</dbReference>
<keyword evidence="1" id="KW-1133">Transmembrane helix</keyword>
<gene>
    <name evidence="2" type="ORF">FHR38_001157</name>
</gene>
<evidence type="ECO:0000313" key="2">
    <source>
        <dbReference type="EMBL" id="MBB4957424.1"/>
    </source>
</evidence>
<dbReference type="AlphaFoldDB" id="A0A7W7WND9"/>
<feature type="transmembrane region" description="Helical" evidence="1">
    <location>
        <begin position="6"/>
        <end position="26"/>
    </location>
</feature>
<proteinExistence type="predicted"/>
<sequence length="72" mass="8120">MTGLRLLAIGGFVVAIVLFAVVEWAARREGSRIPTFGDVCAYVMQYEVGPVPVGRIGVFGFWWWVGWHFFAR</sequence>
<keyword evidence="1" id="KW-0472">Membrane</keyword>
<evidence type="ECO:0000256" key="1">
    <source>
        <dbReference type="SAM" id="Phobius"/>
    </source>
</evidence>
<keyword evidence="3" id="KW-1185">Reference proteome</keyword>
<dbReference type="InterPro" id="IPR046177">
    <property type="entry name" value="DUF6186"/>
</dbReference>
<organism evidence="2 3">
    <name type="scientific">Micromonospora polyrhachis</name>
    <dbReference type="NCBI Taxonomy" id="1282883"/>
    <lineage>
        <taxon>Bacteria</taxon>
        <taxon>Bacillati</taxon>
        <taxon>Actinomycetota</taxon>
        <taxon>Actinomycetes</taxon>
        <taxon>Micromonosporales</taxon>
        <taxon>Micromonosporaceae</taxon>
        <taxon>Micromonospora</taxon>
    </lineage>
</organism>
<evidence type="ECO:0000313" key="3">
    <source>
        <dbReference type="Proteomes" id="UP000578819"/>
    </source>
</evidence>
<dbReference type="Pfam" id="PF19684">
    <property type="entry name" value="DUF6186"/>
    <property type="match status" value="1"/>
</dbReference>
<comment type="caution">
    <text evidence="2">The sequence shown here is derived from an EMBL/GenBank/DDBJ whole genome shotgun (WGS) entry which is preliminary data.</text>
</comment>
<reference evidence="2 3" key="1">
    <citation type="submission" date="2020-08" db="EMBL/GenBank/DDBJ databases">
        <title>Sequencing the genomes of 1000 actinobacteria strains.</title>
        <authorList>
            <person name="Klenk H.-P."/>
        </authorList>
    </citation>
    <scope>NUCLEOTIDE SEQUENCE [LARGE SCALE GENOMIC DNA]</scope>
    <source>
        <strain evidence="2 3">DSM 45886</strain>
    </source>
</reference>
<keyword evidence="1" id="KW-0812">Transmembrane</keyword>
<protein>
    <submittedName>
        <fullName evidence="2">Uncharacterized protein</fullName>
    </submittedName>
</protein>
<dbReference type="RefSeq" id="WP_184533413.1">
    <property type="nucleotide sequence ID" value="NZ_JACHJW010000001.1"/>
</dbReference>
<dbReference type="EMBL" id="JACHJW010000001">
    <property type="protein sequence ID" value="MBB4957424.1"/>
    <property type="molecule type" value="Genomic_DNA"/>
</dbReference>